<evidence type="ECO:0000256" key="1">
    <source>
        <dbReference type="SAM" id="Phobius"/>
    </source>
</evidence>
<sequence>MTGPAYHAIVFDITAQVAVFLFPFDRRLLAKTILEKGWPGGMDRAAGPEMALQTWGVMQVAQRRACALRAGLISIPTAELD</sequence>
<dbReference type="Proteomes" id="UP001596317">
    <property type="component" value="Unassembled WGS sequence"/>
</dbReference>
<accession>A0ABW1ZLP4</accession>
<organism evidence="2 3">
    <name type="scientific">Deinococcus multiflagellatus</name>
    <dbReference type="NCBI Taxonomy" id="1656887"/>
    <lineage>
        <taxon>Bacteria</taxon>
        <taxon>Thermotogati</taxon>
        <taxon>Deinococcota</taxon>
        <taxon>Deinococci</taxon>
        <taxon>Deinococcales</taxon>
        <taxon>Deinococcaceae</taxon>
        <taxon>Deinococcus</taxon>
    </lineage>
</organism>
<feature type="transmembrane region" description="Helical" evidence="1">
    <location>
        <begin position="6"/>
        <end position="24"/>
    </location>
</feature>
<reference evidence="3" key="1">
    <citation type="journal article" date="2019" name="Int. J. Syst. Evol. Microbiol.">
        <title>The Global Catalogue of Microorganisms (GCM) 10K type strain sequencing project: providing services to taxonomists for standard genome sequencing and annotation.</title>
        <authorList>
            <consortium name="The Broad Institute Genomics Platform"/>
            <consortium name="The Broad Institute Genome Sequencing Center for Infectious Disease"/>
            <person name="Wu L."/>
            <person name="Ma J."/>
        </authorList>
    </citation>
    <scope>NUCLEOTIDE SEQUENCE [LARGE SCALE GENOMIC DNA]</scope>
    <source>
        <strain evidence="3">CCUG 63830</strain>
    </source>
</reference>
<name>A0ABW1ZLP4_9DEIO</name>
<dbReference type="RefSeq" id="WP_380056920.1">
    <property type="nucleotide sequence ID" value="NZ_JBHSWB010000001.1"/>
</dbReference>
<evidence type="ECO:0000313" key="3">
    <source>
        <dbReference type="Proteomes" id="UP001596317"/>
    </source>
</evidence>
<proteinExistence type="predicted"/>
<protein>
    <submittedName>
        <fullName evidence="2">Uncharacterized protein</fullName>
    </submittedName>
</protein>
<evidence type="ECO:0000313" key="2">
    <source>
        <dbReference type="EMBL" id="MFC6661443.1"/>
    </source>
</evidence>
<keyword evidence="1" id="KW-0812">Transmembrane</keyword>
<gene>
    <name evidence="2" type="ORF">ACFP90_14640</name>
</gene>
<keyword evidence="1" id="KW-0472">Membrane</keyword>
<keyword evidence="1" id="KW-1133">Transmembrane helix</keyword>
<comment type="caution">
    <text evidence="2">The sequence shown here is derived from an EMBL/GenBank/DDBJ whole genome shotgun (WGS) entry which is preliminary data.</text>
</comment>
<dbReference type="EMBL" id="JBHSWB010000001">
    <property type="protein sequence ID" value="MFC6661443.1"/>
    <property type="molecule type" value="Genomic_DNA"/>
</dbReference>
<keyword evidence="3" id="KW-1185">Reference proteome</keyword>